<evidence type="ECO:0000313" key="2">
    <source>
        <dbReference type="Proteomes" id="UP000325787"/>
    </source>
</evidence>
<organism evidence="1 2">
    <name type="scientific">Saccharothrix syringae</name>
    <name type="common">Nocardiopsis syringae</name>
    <dbReference type="NCBI Taxonomy" id="103733"/>
    <lineage>
        <taxon>Bacteria</taxon>
        <taxon>Bacillati</taxon>
        <taxon>Actinomycetota</taxon>
        <taxon>Actinomycetes</taxon>
        <taxon>Pseudonocardiales</taxon>
        <taxon>Pseudonocardiaceae</taxon>
        <taxon>Saccharothrix</taxon>
    </lineage>
</organism>
<dbReference type="AlphaFoldDB" id="A0A5Q0HD38"/>
<name>A0A5Q0HD38_SACSY</name>
<keyword evidence="2" id="KW-1185">Reference proteome</keyword>
<accession>A0A5Q0HD38</accession>
<proteinExistence type="predicted"/>
<dbReference type="OrthoDB" id="3699991at2"/>
<sequence>MRLRKGAFTKAVELAGFPSDYALARAMGVHRSTVTRVLTGHLQPGPAFIGGALTALAPMQFDDLFEITPDRHCP</sequence>
<dbReference type="Proteomes" id="UP000325787">
    <property type="component" value="Chromosome"/>
</dbReference>
<dbReference type="KEGG" id="ssyi:EKG83_07715"/>
<gene>
    <name evidence="1" type="ORF">EKG83_07715</name>
</gene>
<reference evidence="2" key="1">
    <citation type="journal article" date="2021" name="Curr. Microbiol.">
        <title>Complete genome of nocamycin-producing strain Saccharothrix syringae NRRL B-16468 reveals the biosynthetic potential for secondary metabolites.</title>
        <authorList>
            <person name="Mo X."/>
            <person name="Yang S."/>
        </authorList>
    </citation>
    <scope>NUCLEOTIDE SEQUENCE [LARGE SCALE GENOMIC DNA]</scope>
    <source>
        <strain evidence="2">ATCC 51364 / DSM 43886 / JCM 6844 / KCTC 9398 / NBRC 14523 / NRRL B-16468 / INA 2240</strain>
    </source>
</reference>
<protein>
    <submittedName>
        <fullName evidence="1">Transcriptional regulator</fullName>
    </submittedName>
</protein>
<dbReference type="EMBL" id="CP034550">
    <property type="protein sequence ID" value="QFZ24091.1"/>
    <property type="molecule type" value="Genomic_DNA"/>
</dbReference>
<evidence type="ECO:0000313" key="1">
    <source>
        <dbReference type="EMBL" id="QFZ24091.1"/>
    </source>
</evidence>